<evidence type="ECO:0000313" key="10">
    <source>
        <dbReference type="EMBL" id="RUS55576.1"/>
    </source>
</evidence>
<evidence type="ECO:0000259" key="7">
    <source>
        <dbReference type="Pfam" id="PF00460"/>
    </source>
</evidence>
<dbReference type="GO" id="GO:0005576">
    <property type="term" value="C:extracellular region"/>
    <property type="evidence" value="ECO:0007669"/>
    <property type="project" value="UniProtKB-SubCell"/>
</dbReference>
<gene>
    <name evidence="10" type="ORF">QI30_11675</name>
</gene>
<dbReference type="RefSeq" id="WP_126990891.1">
    <property type="nucleotide sequence ID" value="NZ_JTFC01000031.1"/>
</dbReference>
<dbReference type="InterPro" id="IPR001444">
    <property type="entry name" value="Flag_bb_rod_N"/>
</dbReference>
<evidence type="ECO:0000256" key="4">
    <source>
        <dbReference type="ARBA" id="ARBA00016244"/>
    </source>
</evidence>
<dbReference type="NCBIfam" id="TIGR02492">
    <property type="entry name" value="flgK_ends"/>
    <property type="match status" value="1"/>
</dbReference>
<keyword evidence="6" id="KW-0975">Bacterial flagellum</keyword>
<accession>A0A433RTV6</accession>
<evidence type="ECO:0000313" key="11">
    <source>
        <dbReference type="Proteomes" id="UP000288623"/>
    </source>
</evidence>
<dbReference type="InterPro" id="IPR053927">
    <property type="entry name" value="FlgK_helical"/>
</dbReference>
<evidence type="ECO:0000256" key="3">
    <source>
        <dbReference type="ARBA" id="ARBA00009677"/>
    </source>
</evidence>
<proteinExistence type="inferred from homology"/>
<feature type="domain" description="Flagellar basal-body/hook protein C-terminal" evidence="8">
    <location>
        <begin position="586"/>
        <end position="624"/>
    </location>
</feature>
<dbReference type="PRINTS" id="PR01005">
    <property type="entry name" value="FLGHOOKAP1"/>
</dbReference>
<keyword evidence="10" id="KW-0966">Cell projection</keyword>
<keyword evidence="10" id="KW-0969">Cilium</keyword>
<feature type="domain" description="Flagellar hook-associated protein FlgK helical" evidence="9">
    <location>
        <begin position="103"/>
        <end position="300"/>
    </location>
</feature>
<dbReference type="PANTHER" id="PTHR30033:SF1">
    <property type="entry name" value="FLAGELLAR HOOK-ASSOCIATED PROTEIN 1"/>
    <property type="match status" value="1"/>
</dbReference>
<keyword evidence="11" id="KW-1185">Reference proteome</keyword>
<dbReference type="Pfam" id="PF00460">
    <property type="entry name" value="Flg_bb_rod"/>
    <property type="match status" value="1"/>
</dbReference>
<evidence type="ECO:0000256" key="6">
    <source>
        <dbReference type="ARBA" id="ARBA00023143"/>
    </source>
</evidence>
<evidence type="ECO:0000259" key="9">
    <source>
        <dbReference type="Pfam" id="PF22638"/>
    </source>
</evidence>
<dbReference type="OrthoDB" id="9802553at2"/>
<dbReference type="GO" id="GO:0009424">
    <property type="term" value="C:bacterial-type flagellum hook"/>
    <property type="evidence" value="ECO:0007669"/>
    <property type="project" value="InterPro"/>
</dbReference>
<evidence type="ECO:0000256" key="1">
    <source>
        <dbReference type="ARBA" id="ARBA00004365"/>
    </source>
</evidence>
<comment type="caution">
    <text evidence="10">The sequence shown here is derived from an EMBL/GenBank/DDBJ whole genome shotgun (WGS) entry which is preliminary data.</text>
</comment>
<dbReference type="EMBL" id="JTFC01000031">
    <property type="protein sequence ID" value="RUS55576.1"/>
    <property type="molecule type" value="Genomic_DNA"/>
</dbReference>
<name>A0A433RTV6_9BACL</name>
<dbReference type="PANTHER" id="PTHR30033">
    <property type="entry name" value="FLAGELLAR HOOK-ASSOCIATED PROTEIN 1"/>
    <property type="match status" value="1"/>
</dbReference>
<dbReference type="Pfam" id="PF22638">
    <property type="entry name" value="FlgK_D1"/>
    <property type="match status" value="1"/>
</dbReference>
<organism evidence="10 11">
    <name type="scientific">Candidatus Kurthia intestinigallinarum</name>
    <dbReference type="NCBI Taxonomy" id="1562256"/>
    <lineage>
        <taxon>Bacteria</taxon>
        <taxon>Bacillati</taxon>
        <taxon>Bacillota</taxon>
        <taxon>Bacilli</taxon>
        <taxon>Bacillales</taxon>
        <taxon>Caryophanaceae</taxon>
        <taxon>Kurthia</taxon>
    </lineage>
</organism>
<dbReference type="InterPro" id="IPR002371">
    <property type="entry name" value="FlgK"/>
</dbReference>
<dbReference type="Pfam" id="PF06429">
    <property type="entry name" value="Flg_bbr_C"/>
    <property type="match status" value="1"/>
</dbReference>
<keyword evidence="5" id="KW-0964">Secreted</keyword>
<dbReference type="InterPro" id="IPR010930">
    <property type="entry name" value="Flg_bb/hook_C_dom"/>
</dbReference>
<dbReference type="SUPFAM" id="SSF64518">
    <property type="entry name" value="Phase 1 flagellin"/>
    <property type="match status" value="2"/>
</dbReference>
<evidence type="ECO:0000256" key="5">
    <source>
        <dbReference type="ARBA" id="ARBA00022525"/>
    </source>
</evidence>
<evidence type="ECO:0000256" key="2">
    <source>
        <dbReference type="ARBA" id="ARBA00004613"/>
    </source>
</evidence>
<comment type="subcellular location">
    <subcellularLocation>
        <location evidence="1">Bacterial flagellum</location>
    </subcellularLocation>
    <subcellularLocation>
        <location evidence="2">Secreted</location>
    </subcellularLocation>
</comment>
<dbReference type="Proteomes" id="UP000288623">
    <property type="component" value="Unassembled WGS sequence"/>
</dbReference>
<evidence type="ECO:0000259" key="8">
    <source>
        <dbReference type="Pfam" id="PF06429"/>
    </source>
</evidence>
<dbReference type="GO" id="GO:0005198">
    <property type="term" value="F:structural molecule activity"/>
    <property type="evidence" value="ECO:0007669"/>
    <property type="project" value="InterPro"/>
</dbReference>
<comment type="similarity">
    <text evidence="3">Belongs to the flagella basal body rod proteins family.</text>
</comment>
<feature type="domain" description="Flagellar basal body rod protein N-terminal" evidence="7">
    <location>
        <begin position="10"/>
        <end position="39"/>
    </location>
</feature>
<keyword evidence="10" id="KW-0282">Flagellum</keyword>
<reference evidence="10 11" key="1">
    <citation type="submission" date="2014-11" db="EMBL/GenBank/DDBJ databases">
        <title>Genome sequence and analysis of novel Kurthia sp.</title>
        <authorList>
            <person name="Lawson J.N."/>
            <person name="Gonzalez J.E."/>
            <person name="Rinauldi L."/>
            <person name="Xuan Z."/>
            <person name="Firman A."/>
            <person name="Shaddox L."/>
            <person name="Trudeau A."/>
            <person name="Shah S."/>
            <person name="Reiman D."/>
        </authorList>
    </citation>
    <scope>NUCLEOTIDE SEQUENCE [LARGE SCALE GENOMIC DNA]</scope>
    <source>
        <strain evidence="10 11">3B1D</strain>
    </source>
</reference>
<protein>
    <recommendedName>
        <fullName evidence="4">Flagellar hook-associated protein 1</fullName>
    </recommendedName>
</protein>
<dbReference type="GO" id="GO:0044780">
    <property type="term" value="P:bacterial-type flagellum assembly"/>
    <property type="evidence" value="ECO:0007669"/>
    <property type="project" value="InterPro"/>
</dbReference>
<sequence length="631" mass="66813">MAISTFMGLETNKRGLTAQQTALYTVGHNISNANTVGYTRQRVNLEATHGFPGVGMNAPMLAGHLGTGVTSQSITRVRNEFVDKQYRQETNNLGYWSQRTDAISQMEDIMSEPSTYGLNAAFDEFYTALQTLANTPKDSAARQVVYTKGSHLASSFNYMNKQMTQVQQNLKAETINTVDKVNSILEQISALNNQIKQVEPNGYIPNDIYDARDLLLDELSSYLPITTESTYSGGLAGSDAEGALNVYFVEADGSKTMLVGSDKTGTQQNGKDLYGKSVASRVELMTGQAVDANGNGVGGTAVGNDDTFTPFSGIQVSRTSSTSVAGTVAIDATTGAATLSNGTTNFIVTKDAATGKYQLDPSTPGTINPATGVITVTDPTTGATTTVTPTIDGSENITAVKFATGQSTSDGITFNTMSMDKGKLASYATSYGYTTQTNSSAPLVTKGFFYDKLAELDKLAGEFAKEFNAIHTSGYALESATPASAFFDTTDGSPIINAANIKVSDLMKDFNNIAASDAAQEEGNGNIALKLSNLKTTTIAGLGNTSAGGFYSKMVADVGTEGEKATKMAYNSGTLQLTISNNRDSISSVSLDEEMTNMIMFQQAYNASARMMTAIDEILDKVINGMGRVGL</sequence>
<dbReference type="AlphaFoldDB" id="A0A433RTV6"/>